<dbReference type="InterPro" id="IPR052715">
    <property type="entry name" value="RAYT_transposase"/>
</dbReference>
<sequence length="213" mass="25650">MKDYDPGEETETSRRKLPHWQQPGCSYFITFRLHDSIPKGKFDEWNEERLRWLRSRKLDSNLPLDQILEQLTPEQKKTYYATFWKGYHSMLDACYGSCPLRDPVNAQIVADALVFFHEERYQLGDFIIMPNHVHVLVTPFQNWPIKDLLHSWKRHTAREINQRMGLFGQLWQHESYDHIVRNEAQLKRIEAYIRNNPKNLRQGEYLYQSRTTL</sequence>
<reference evidence="2" key="1">
    <citation type="submission" date="2021-01" db="EMBL/GenBank/DDBJ databases">
        <title>Modified the classification status of verrucomicrobia.</title>
        <authorList>
            <person name="Feng X."/>
        </authorList>
    </citation>
    <scope>NUCLEOTIDE SEQUENCE</scope>
    <source>
        <strain evidence="2">5K15</strain>
    </source>
</reference>
<dbReference type="GO" id="GO:0043565">
    <property type="term" value="F:sequence-specific DNA binding"/>
    <property type="evidence" value="ECO:0007669"/>
    <property type="project" value="TreeGrafter"/>
</dbReference>
<organism evidence="2 3">
    <name type="scientific">Oceaniferula flava</name>
    <dbReference type="NCBI Taxonomy" id="2800421"/>
    <lineage>
        <taxon>Bacteria</taxon>
        <taxon>Pseudomonadati</taxon>
        <taxon>Verrucomicrobiota</taxon>
        <taxon>Verrucomicrobiia</taxon>
        <taxon>Verrucomicrobiales</taxon>
        <taxon>Verrucomicrobiaceae</taxon>
        <taxon>Oceaniferula</taxon>
    </lineage>
</organism>
<accession>A0AAE2SFU9</accession>
<dbReference type="SMART" id="SM01321">
    <property type="entry name" value="Y1_Tnp"/>
    <property type="match status" value="1"/>
</dbReference>
<evidence type="ECO:0000259" key="1">
    <source>
        <dbReference type="SMART" id="SM01321"/>
    </source>
</evidence>
<dbReference type="AlphaFoldDB" id="A0AAE2SFU9"/>
<dbReference type="Proteomes" id="UP000634206">
    <property type="component" value="Unassembled WGS sequence"/>
</dbReference>
<dbReference type="GO" id="GO:0006313">
    <property type="term" value="P:DNA transposition"/>
    <property type="evidence" value="ECO:0007669"/>
    <property type="project" value="InterPro"/>
</dbReference>
<dbReference type="PANTHER" id="PTHR36966:SF1">
    <property type="entry name" value="REP-ASSOCIATED TYROSINE TRANSPOSASE"/>
    <property type="match status" value="1"/>
</dbReference>
<dbReference type="InterPro" id="IPR002686">
    <property type="entry name" value="Transposase_17"/>
</dbReference>
<keyword evidence="3" id="KW-1185">Reference proteome</keyword>
<feature type="domain" description="Transposase IS200-like" evidence="1">
    <location>
        <begin position="22"/>
        <end position="196"/>
    </location>
</feature>
<name>A0AAE2SFU9_9BACT</name>
<dbReference type="Gene3D" id="3.30.70.1290">
    <property type="entry name" value="Transposase IS200-like"/>
    <property type="match status" value="1"/>
</dbReference>
<gene>
    <name evidence="2" type="ORF">JIN83_14110</name>
</gene>
<dbReference type="Pfam" id="PF01797">
    <property type="entry name" value="Y1_Tnp"/>
    <property type="match status" value="1"/>
</dbReference>
<dbReference type="RefSeq" id="WP_309490718.1">
    <property type="nucleotide sequence ID" value="NZ_JAENIG010000010.1"/>
</dbReference>
<evidence type="ECO:0000313" key="3">
    <source>
        <dbReference type="Proteomes" id="UP000634206"/>
    </source>
</evidence>
<dbReference type="PANTHER" id="PTHR36966">
    <property type="entry name" value="REP-ASSOCIATED TYROSINE TRANSPOSASE"/>
    <property type="match status" value="1"/>
</dbReference>
<dbReference type="InterPro" id="IPR036515">
    <property type="entry name" value="Transposase_17_sf"/>
</dbReference>
<dbReference type="SUPFAM" id="SSF143422">
    <property type="entry name" value="Transposase IS200-like"/>
    <property type="match status" value="1"/>
</dbReference>
<comment type="caution">
    <text evidence="2">The sequence shown here is derived from an EMBL/GenBank/DDBJ whole genome shotgun (WGS) entry which is preliminary data.</text>
</comment>
<evidence type="ECO:0000313" key="2">
    <source>
        <dbReference type="EMBL" id="MBK1856104.1"/>
    </source>
</evidence>
<dbReference type="EMBL" id="JAENIG010000010">
    <property type="protein sequence ID" value="MBK1856104.1"/>
    <property type="molecule type" value="Genomic_DNA"/>
</dbReference>
<proteinExistence type="predicted"/>
<protein>
    <submittedName>
        <fullName evidence="2">Transposase</fullName>
    </submittedName>
</protein>
<dbReference type="GO" id="GO:0004803">
    <property type="term" value="F:transposase activity"/>
    <property type="evidence" value="ECO:0007669"/>
    <property type="project" value="InterPro"/>
</dbReference>